<dbReference type="EMBL" id="QXDL01000003">
    <property type="protein sequence ID" value="RIH90799.1"/>
    <property type="molecule type" value="Genomic_DNA"/>
</dbReference>
<accession>A0A399F699</accession>
<name>A0A399F699_9DEIN</name>
<proteinExistence type="inferred from homology"/>
<dbReference type="OrthoDB" id="117402at2"/>
<dbReference type="SUPFAM" id="SSF52833">
    <property type="entry name" value="Thioredoxin-like"/>
    <property type="match status" value="1"/>
</dbReference>
<comment type="similarity">
    <text evidence="1">Belongs to the thioredoxin family. DsbA subfamily.</text>
</comment>
<evidence type="ECO:0000256" key="2">
    <source>
        <dbReference type="ARBA" id="ARBA00022729"/>
    </source>
</evidence>
<keyword evidence="3" id="KW-0560">Oxidoreductase</keyword>
<feature type="domain" description="Thioredoxin" evidence="7">
    <location>
        <begin position="115"/>
        <end position="296"/>
    </location>
</feature>
<sequence>MRLVFLLGAVLLGLAQAQLTYPVEQFAKALEVRATGSSWAYGSARVQVQSLNKRLYKVSYQGPANDPGRAGEVLAAALGNPQIRQAFAGYVKANAGSLKGRGPVSVKVADGFDFRLELAANLSFALSPVERHDFGPDRYLLGAKGPVIRVFSDFECPFCRRFAFEVMPELVRAYVRKGQARVSYRHFPLVEIHPRATQAAQGSECAAQQGKFLLYHDLLFVRGLEVRERAEELGLDLRRFERCLADPATRQVVEEERRQALRLGLQGTPTVFVGPFQLPNAFDLEAYGRYLEMARALR</sequence>
<evidence type="ECO:0000256" key="1">
    <source>
        <dbReference type="ARBA" id="ARBA00005791"/>
    </source>
</evidence>
<keyword evidence="9" id="KW-1185">Reference proteome</keyword>
<organism evidence="8 9">
    <name type="scientific">Calidithermus terrae</name>
    <dbReference type="NCBI Taxonomy" id="1408545"/>
    <lineage>
        <taxon>Bacteria</taxon>
        <taxon>Thermotogati</taxon>
        <taxon>Deinococcota</taxon>
        <taxon>Deinococci</taxon>
        <taxon>Thermales</taxon>
        <taxon>Thermaceae</taxon>
        <taxon>Calidithermus</taxon>
    </lineage>
</organism>
<gene>
    <name evidence="8" type="ORF">Mterra_00172</name>
</gene>
<dbReference type="AlphaFoldDB" id="A0A399F699"/>
<evidence type="ECO:0000256" key="4">
    <source>
        <dbReference type="ARBA" id="ARBA00023157"/>
    </source>
</evidence>
<evidence type="ECO:0000256" key="6">
    <source>
        <dbReference type="SAM" id="SignalP"/>
    </source>
</evidence>
<protein>
    <submittedName>
        <fullName evidence="8">Thioredoxin</fullName>
    </submittedName>
</protein>
<dbReference type="PANTHER" id="PTHR13887">
    <property type="entry name" value="GLUTATHIONE S-TRANSFERASE KAPPA"/>
    <property type="match status" value="1"/>
</dbReference>
<feature type="chain" id="PRO_5017176622" evidence="6">
    <location>
        <begin position="18"/>
        <end position="298"/>
    </location>
</feature>
<comment type="caution">
    <text evidence="8">The sequence shown here is derived from an EMBL/GenBank/DDBJ whole genome shotgun (WGS) entry which is preliminary data.</text>
</comment>
<keyword evidence="5" id="KW-0676">Redox-active center</keyword>
<evidence type="ECO:0000259" key="7">
    <source>
        <dbReference type="PROSITE" id="PS51352"/>
    </source>
</evidence>
<dbReference type="Gene3D" id="3.40.30.10">
    <property type="entry name" value="Glutaredoxin"/>
    <property type="match status" value="1"/>
</dbReference>
<evidence type="ECO:0000256" key="3">
    <source>
        <dbReference type="ARBA" id="ARBA00023002"/>
    </source>
</evidence>
<feature type="signal peptide" evidence="6">
    <location>
        <begin position="1"/>
        <end position="17"/>
    </location>
</feature>
<evidence type="ECO:0000313" key="8">
    <source>
        <dbReference type="EMBL" id="RIH90799.1"/>
    </source>
</evidence>
<evidence type="ECO:0000256" key="5">
    <source>
        <dbReference type="ARBA" id="ARBA00023284"/>
    </source>
</evidence>
<reference evidence="8 9" key="1">
    <citation type="submission" date="2018-08" db="EMBL/GenBank/DDBJ databases">
        <title>Meiothermus terrae DSM 26712 genome sequencing project.</title>
        <authorList>
            <person name="Da Costa M.S."/>
            <person name="Albuquerque L."/>
            <person name="Raposo P."/>
            <person name="Froufe H.J.C."/>
            <person name="Barroso C.S."/>
            <person name="Egas C."/>
        </authorList>
    </citation>
    <scope>NUCLEOTIDE SEQUENCE [LARGE SCALE GENOMIC DNA]</scope>
    <source>
        <strain evidence="8 9">DSM 26712</strain>
    </source>
</reference>
<evidence type="ECO:0000313" key="9">
    <source>
        <dbReference type="Proteomes" id="UP000265715"/>
    </source>
</evidence>
<dbReference type="GO" id="GO:0016491">
    <property type="term" value="F:oxidoreductase activity"/>
    <property type="evidence" value="ECO:0007669"/>
    <property type="project" value="UniProtKB-KW"/>
</dbReference>
<dbReference type="PROSITE" id="PS51352">
    <property type="entry name" value="THIOREDOXIN_2"/>
    <property type="match status" value="1"/>
</dbReference>
<dbReference type="RefSeq" id="WP_119313445.1">
    <property type="nucleotide sequence ID" value="NZ_QXDL01000003.1"/>
</dbReference>
<dbReference type="InterPro" id="IPR036249">
    <property type="entry name" value="Thioredoxin-like_sf"/>
</dbReference>
<keyword evidence="4" id="KW-1015">Disulfide bond</keyword>
<dbReference type="PANTHER" id="PTHR13887:SF14">
    <property type="entry name" value="DISULFIDE BOND FORMATION PROTEIN D"/>
    <property type="match status" value="1"/>
</dbReference>
<dbReference type="InterPro" id="IPR012336">
    <property type="entry name" value="Thioredoxin-like_fold"/>
</dbReference>
<dbReference type="InterPro" id="IPR013766">
    <property type="entry name" value="Thioredoxin_domain"/>
</dbReference>
<dbReference type="Proteomes" id="UP000265715">
    <property type="component" value="Unassembled WGS sequence"/>
</dbReference>
<keyword evidence="2 6" id="KW-0732">Signal</keyword>
<dbReference type="Pfam" id="PF13462">
    <property type="entry name" value="Thioredoxin_4"/>
    <property type="match status" value="1"/>
</dbReference>